<dbReference type="FunFam" id="2.10.110.10:FF:000018">
    <property type="entry name" value="Paxillin isoform 1"/>
    <property type="match status" value="1"/>
</dbReference>
<comment type="caution">
    <text evidence="7">The sequence shown here is derived from an EMBL/GenBank/DDBJ whole genome shotgun (WGS) entry which is preliminary data.</text>
</comment>
<feature type="domain" description="LIM zinc-binding" evidence="6">
    <location>
        <begin position="179"/>
        <end position="239"/>
    </location>
</feature>
<dbReference type="GO" id="GO:0051371">
    <property type="term" value="F:muscle alpha-actinin binding"/>
    <property type="evidence" value="ECO:0007669"/>
    <property type="project" value="TreeGrafter"/>
</dbReference>
<dbReference type="PROSITE" id="PS00478">
    <property type="entry name" value="LIM_DOMAIN_1"/>
    <property type="match status" value="2"/>
</dbReference>
<dbReference type="Gene3D" id="2.10.110.10">
    <property type="entry name" value="Cysteine Rich Protein"/>
    <property type="match status" value="3"/>
</dbReference>
<evidence type="ECO:0000256" key="1">
    <source>
        <dbReference type="ARBA" id="ARBA00022723"/>
    </source>
</evidence>
<dbReference type="EMBL" id="QEAO01000004">
    <property type="protein sequence ID" value="TPX36723.1"/>
    <property type="molecule type" value="Genomic_DNA"/>
</dbReference>
<keyword evidence="1 4" id="KW-0479">Metal-binding</keyword>
<gene>
    <name evidence="7" type="ORF">SmJEL517_g01248</name>
</gene>
<dbReference type="SMART" id="SM00132">
    <property type="entry name" value="LIM"/>
    <property type="match status" value="3"/>
</dbReference>
<dbReference type="GeneID" id="42002473"/>
<evidence type="ECO:0000259" key="6">
    <source>
        <dbReference type="PROSITE" id="PS50023"/>
    </source>
</evidence>
<dbReference type="SUPFAM" id="SSF57716">
    <property type="entry name" value="Glucocorticoid receptor-like (DNA-binding domain)"/>
    <property type="match status" value="3"/>
</dbReference>
<evidence type="ECO:0000256" key="2">
    <source>
        <dbReference type="ARBA" id="ARBA00022833"/>
    </source>
</evidence>
<keyword evidence="3 4" id="KW-0440">LIM domain</keyword>
<dbReference type="GO" id="GO:0046872">
    <property type="term" value="F:metal ion binding"/>
    <property type="evidence" value="ECO:0007669"/>
    <property type="project" value="UniProtKB-KW"/>
</dbReference>
<dbReference type="PROSITE" id="PS50023">
    <property type="entry name" value="LIM_DOMAIN_2"/>
    <property type="match status" value="2"/>
</dbReference>
<dbReference type="GO" id="GO:0001725">
    <property type="term" value="C:stress fiber"/>
    <property type="evidence" value="ECO:0007669"/>
    <property type="project" value="TreeGrafter"/>
</dbReference>
<feature type="compositionally biased region" description="Polar residues" evidence="5">
    <location>
        <begin position="52"/>
        <end position="89"/>
    </location>
</feature>
<dbReference type="InterPro" id="IPR050604">
    <property type="entry name" value="PDZ-LIM_domain"/>
</dbReference>
<dbReference type="OrthoDB" id="15567at2759"/>
<dbReference type="GO" id="GO:0003779">
    <property type="term" value="F:actin binding"/>
    <property type="evidence" value="ECO:0007669"/>
    <property type="project" value="TreeGrafter"/>
</dbReference>
<dbReference type="AlphaFoldDB" id="A0A507CGS0"/>
<organism evidence="7 8">
    <name type="scientific">Synchytrium microbalum</name>
    <dbReference type="NCBI Taxonomy" id="1806994"/>
    <lineage>
        <taxon>Eukaryota</taxon>
        <taxon>Fungi</taxon>
        <taxon>Fungi incertae sedis</taxon>
        <taxon>Chytridiomycota</taxon>
        <taxon>Chytridiomycota incertae sedis</taxon>
        <taxon>Chytridiomycetes</taxon>
        <taxon>Synchytriales</taxon>
        <taxon>Synchytriaceae</taxon>
        <taxon>Synchytrium</taxon>
    </lineage>
</organism>
<protein>
    <recommendedName>
        <fullName evidence="6">LIM zinc-binding domain-containing protein</fullName>
    </recommendedName>
</protein>
<evidence type="ECO:0000313" key="8">
    <source>
        <dbReference type="Proteomes" id="UP000319731"/>
    </source>
</evidence>
<feature type="domain" description="LIM zinc-binding" evidence="6">
    <location>
        <begin position="240"/>
        <end position="295"/>
    </location>
</feature>
<dbReference type="Pfam" id="PF00412">
    <property type="entry name" value="LIM"/>
    <property type="match status" value="3"/>
</dbReference>
<accession>A0A507CGS0</accession>
<reference evidence="7 8" key="1">
    <citation type="journal article" date="2019" name="Sci. Rep.">
        <title>Comparative genomics of chytrid fungi reveal insights into the obligate biotrophic and pathogenic lifestyle of Synchytrium endobioticum.</title>
        <authorList>
            <person name="van de Vossenberg B.T.L.H."/>
            <person name="Warris S."/>
            <person name="Nguyen H.D.T."/>
            <person name="van Gent-Pelzer M.P.E."/>
            <person name="Joly D.L."/>
            <person name="van de Geest H.C."/>
            <person name="Bonants P.J.M."/>
            <person name="Smith D.S."/>
            <person name="Levesque C.A."/>
            <person name="van der Lee T.A.J."/>
        </authorList>
    </citation>
    <scope>NUCLEOTIDE SEQUENCE [LARGE SCALE GENOMIC DNA]</scope>
    <source>
        <strain evidence="7 8">JEL517</strain>
    </source>
</reference>
<dbReference type="RefSeq" id="XP_031026937.1">
    <property type="nucleotide sequence ID" value="XM_031167176.1"/>
</dbReference>
<feature type="compositionally biased region" description="Polar residues" evidence="5">
    <location>
        <begin position="12"/>
        <end position="26"/>
    </location>
</feature>
<proteinExistence type="predicted"/>
<evidence type="ECO:0000256" key="4">
    <source>
        <dbReference type="PROSITE-ProRule" id="PRU00125"/>
    </source>
</evidence>
<evidence type="ECO:0000256" key="5">
    <source>
        <dbReference type="SAM" id="MobiDB-lite"/>
    </source>
</evidence>
<dbReference type="InterPro" id="IPR001781">
    <property type="entry name" value="Znf_LIM"/>
</dbReference>
<dbReference type="GO" id="GO:0030036">
    <property type="term" value="P:actin cytoskeleton organization"/>
    <property type="evidence" value="ECO:0007669"/>
    <property type="project" value="TreeGrafter"/>
</dbReference>
<dbReference type="PANTHER" id="PTHR24214:SF38">
    <property type="entry name" value="PDZ AND LIM DOMAIN PROTEIN ZASP-RELATED"/>
    <property type="match status" value="1"/>
</dbReference>
<dbReference type="PANTHER" id="PTHR24214">
    <property type="entry name" value="PDZ AND LIM DOMAIN PROTEIN ZASP"/>
    <property type="match status" value="1"/>
</dbReference>
<name>A0A507CGS0_9FUNG</name>
<feature type="region of interest" description="Disordered" evidence="5">
    <location>
        <begin position="1"/>
        <end position="89"/>
    </location>
</feature>
<dbReference type="STRING" id="1806994.A0A507CGS0"/>
<dbReference type="CDD" id="cd08368">
    <property type="entry name" value="LIM"/>
    <property type="match status" value="2"/>
</dbReference>
<dbReference type="Proteomes" id="UP000319731">
    <property type="component" value="Unassembled WGS sequence"/>
</dbReference>
<dbReference type="GO" id="GO:0031941">
    <property type="term" value="C:filamentous actin"/>
    <property type="evidence" value="ECO:0007669"/>
    <property type="project" value="TreeGrafter"/>
</dbReference>
<evidence type="ECO:0000256" key="3">
    <source>
        <dbReference type="ARBA" id="ARBA00023038"/>
    </source>
</evidence>
<evidence type="ECO:0000313" key="7">
    <source>
        <dbReference type="EMBL" id="TPX36723.1"/>
    </source>
</evidence>
<sequence>MEELDNLLKDLSSFTAPSAGPSTPSRSGAYPSSPAIPSQLDPARMPSPAIKTASQKTLVSDSTNIPSPSSNLNNVNIPSGSESNLARGNGVFGSTQSLAGGGKMRAAPMITNAPFQKADMPPCGGCRQPVDGQYIEAIGKHYHKDHFLCRCGRLLTYQKYIEKDGAAWCKKCFGEEFAPRCAYCSEPIHERAINALGKSFHIEHFFCCQCGKNFGAQEGFLEHEGKAYCEEDYLNLFAQKCNRCGAGLIGDYIIAMDAYWHQACFSCADCGVHFKDGKYYQINGVALCENHFYER</sequence>
<keyword evidence="2 4" id="KW-0862">Zinc</keyword>
<keyword evidence="8" id="KW-1185">Reference proteome</keyword>